<sequence length="96" mass="10762">MATTSPPFLVWYDDSPRISTVRKIEDAIAAYSDRFGGIEPTLVLVNDQDVTSLEGVEVRTATNVRRNTFWVGREDGLAPERPITSLGRVQKRGNRK</sequence>
<keyword evidence="2" id="KW-1185">Reference proteome</keyword>
<dbReference type="AlphaFoldDB" id="A0A2A6RP97"/>
<dbReference type="EMBL" id="NQWI01000003">
    <property type="protein sequence ID" value="PDW04877.1"/>
    <property type="molecule type" value="Genomic_DNA"/>
</dbReference>
<dbReference type="RefSeq" id="WP_097642290.1">
    <property type="nucleotide sequence ID" value="NZ_NQWI01000003.1"/>
</dbReference>
<evidence type="ECO:0000313" key="2">
    <source>
        <dbReference type="Proteomes" id="UP000220527"/>
    </source>
</evidence>
<gene>
    <name evidence="1" type="ORF">CJ255_01340</name>
</gene>
<comment type="caution">
    <text evidence="1">The sequence shown here is derived from an EMBL/GenBank/DDBJ whole genome shotgun (WGS) entry which is preliminary data.</text>
</comment>
<accession>A0A2A6RP97</accession>
<proteinExistence type="predicted"/>
<reference evidence="2" key="1">
    <citation type="submission" date="2017-08" db="EMBL/GenBank/DDBJ databases">
        <authorList>
            <person name="Grouzdev D.S."/>
            <person name="Gaisin V.A."/>
            <person name="Rysina M.S."/>
            <person name="Gorlenko V.M."/>
        </authorList>
    </citation>
    <scope>NUCLEOTIDE SEQUENCE [LARGE SCALE GENOMIC DNA]</scope>
    <source>
        <strain evidence="2">Kir15-3F</strain>
    </source>
</reference>
<dbReference type="OrthoDB" id="163168at2"/>
<protein>
    <submittedName>
        <fullName evidence="1">Uncharacterized protein</fullName>
    </submittedName>
</protein>
<dbReference type="Proteomes" id="UP000220527">
    <property type="component" value="Unassembled WGS sequence"/>
</dbReference>
<organism evidence="1 2">
    <name type="scientific">Candidatus Viridilinea mediisalina</name>
    <dbReference type="NCBI Taxonomy" id="2024553"/>
    <lineage>
        <taxon>Bacteria</taxon>
        <taxon>Bacillati</taxon>
        <taxon>Chloroflexota</taxon>
        <taxon>Chloroflexia</taxon>
        <taxon>Chloroflexales</taxon>
        <taxon>Chloroflexineae</taxon>
        <taxon>Oscillochloridaceae</taxon>
        <taxon>Candidatus Viridilinea</taxon>
    </lineage>
</organism>
<evidence type="ECO:0000313" key="1">
    <source>
        <dbReference type="EMBL" id="PDW04877.1"/>
    </source>
</evidence>
<name>A0A2A6RP97_9CHLR</name>